<dbReference type="AlphaFoldDB" id="A0A916RGT4"/>
<sequence>MKNDAIIECVPNFSEGQDVAKVRQIVAAMQADEVRLLDWSLDAAHNRSVVTIAGPAAAVVESAVRGAGKAAELIDLTGQSGVHPRIGAADVVPFIPVSGASLADCAVLARQAGLQIWRRFGVPVYFYGAAAARPDRVQLEDVRRGQFEGLRESVRKDSARRPDIGGPELHDTAGASAVGARSFLIAYNVHLQQPDISAARAIARDIRASNGGLHGVKAIGVLANGRAQVSMNITDFRVTPMRQVHATVSHLAQRYGVLTEDAELIGLIPQEAYEPDSEWVRQITDFDPESKVLERRLNSPIAWPNTEVAGLDSTWPPR</sequence>
<dbReference type="Pfam" id="PF02971">
    <property type="entry name" value="FTCD"/>
    <property type="match status" value="1"/>
</dbReference>
<dbReference type="InterPro" id="IPR004227">
    <property type="entry name" value="Formiminotransferase_cat"/>
</dbReference>
<organism evidence="10 11">
    <name type="scientific">Edaphobacter acidisoli</name>
    <dbReference type="NCBI Taxonomy" id="2040573"/>
    <lineage>
        <taxon>Bacteria</taxon>
        <taxon>Pseudomonadati</taxon>
        <taxon>Acidobacteriota</taxon>
        <taxon>Terriglobia</taxon>
        <taxon>Terriglobales</taxon>
        <taxon>Acidobacteriaceae</taxon>
        <taxon>Edaphobacter</taxon>
    </lineage>
</organism>
<dbReference type="Proteomes" id="UP000648801">
    <property type="component" value="Unassembled WGS sequence"/>
</dbReference>
<evidence type="ECO:0000256" key="2">
    <source>
        <dbReference type="ARBA" id="ARBA00005082"/>
    </source>
</evidence>
<evidence type="ECO:0000256" key="3">
    <source>
        <dbReference type="ARBA" id="ARBA00012252"/>
    </source>
</evidence>
<feature type="domain" description="Formiminotransferase C-terminal subdomain" evidence="8">
    <location>
        <begin position="183"/>
        <end position="296"/>
    </location>
</feature>
<dbReference type="Pfam" id="PF07837">
    <property type="entry name" value="FTCD_N"/>
    <property type="match status" value="1"/>
</dbReference>
<dbReference type="SMART" id="SM01222">
    <property type="entry name" value="FTCD_N"/>
    <property type="match status" value="1"/>
</dbReference>
<dbReference type="SMART" id="SM01221">
    <property type="entry name" value="FTCD"/>
    <property type="match status" value="1"/>
</dbReference>
<gene>
    <name evidence="10" type="ORF">GCM10011507_04220</name>
</gene>
<feature type="domain" description="Formiminotransferase N-terminal subdomain" evidence="9">
    <location>
        <begin position="5"/>
        <end position="182"/>
    </location>
</feature>
<evidence type="ECO:0000256" key="1">
    <source>
        <dbReference type="ARBA" id="ARBA00004496"/>
    </source>
</evidence>
<evidence type="ECO:0000313" key="10">
    <source>
        <dbReference type="EMBL" id="GGA56081.1"/>
    </source>
</evidence>
<dbReference type="InterPro" id="IPR037064">
    <property type="entry name" value="Formiminotransferase_N_sf"/>
</dbReference>
<keyword evidence="5" id="KW-0808">Transferase</keyword>
<keyword evidence="7" id="KW-0290">Folate-binding</keyword>
<dbReference type="SUPFAM" id="SSF55116">
    <property type="entry name" value="Formiminotransferase domain of formiminotransferase-cyclodeaminase"/>
    <property type="match status" value="2"/>
</dbReference>
<dbReference type="PANTHER" id="PTHR12234">
    <property type="entry name" value="FORMIMINOTRANSFERASE-CYCLODEAMINASE"/>
    <property type="match status" value="1"/>
</dbReference>
<accession>A0A916RGT4</accession>
<comment type="subcellular location">
    <subcellularLocation>
        <location evidence="1">Cytoplasm</location>
    </subcellularLocation>
</comment>
<dbReference type="EMBL" id="BMJB01000001">
    <property type="protein sequence ID" value="GGA56081.1"/>
    <property type="molecule type" value="Genomic_DNA"/>
</dbReference>
<evidence type="ECO:0000256" key="4">
    <source>
        <dbReference type="ARBA" id="ARBA00022490"/>
    </source>
</evidence>
<dbReference type="GO" id="GO:0030409">
    <property type="term" value="F:glutamate formimidoyltransferase activity"/>
    <property type="evidence" value="ECO:0007669"/>
    <property type="project" value="UniProtKB-EC"/>
</dbReference>
<reference evidence="10" key="2">
    <citation type="submission" date="2020-09" db="EMBL/GenBank/DDBJ databases">
        <authorList>
            <person name="Sun Q."/>
            <person name="Zhou Y."/>
        </authorList>
    </citation>
    <scope>NUCLEOTIDE SEQUENCE</scope>
    <source>
        <strain evidence="10">CGMCC 1.15447</strain>
    </source>
</reference>
<dbReference type="InterPro" id="IPR012886">
    <property type="entry name" value="Formiminotransferase_N"/>
</dbReference>
<name>A0A916RGT4_9BACT</name>
<dbReference type="RefSeq" id="WP_188757686.1">
    <property type="nucleotide sequence ID" value="NZ_BMJB01000001.1"/>
</dbReference>
<keyword evidence="6" id="KW-0369">Histidine metabolism</keyword>
<evidence type="ECO:0000259" key="8">
    <source>
        <dbReference type="SMART" id="SM01221"/>
    </source>
</evidence>
<reference evidence="10" key="1">
    <citation type="journal article" date="2014" name="Int. J. Syst. Evol. Microbiol.">
        <title>Complete genome sequence of Corynebacterium casei LMG S-19264T (=DSM 44701T), isolated from a smear-ripened cheese.</title>
        <authorList>
            <consortium name="US DOE Joint Genome Institute (JGI-PGF)"/>
            <person name="Walter F."/>
            <person name="Albersmeier A."/>
            <person name="Kalinowski J."/>
            <person name="Ruckert C."/>
        </authorList>
    </citation>
    <scope>NUCLEOTIDE SEQUENCE</scope>
    <source>
        <strain evidence="10">CGMCC 1.15447</strain>
    </source>
</reference>
<comment type="pathway">
    <text evidence="2">Amino-acid degradation; L-histidine degradation into L-glutamate; L-glutamate from N-formimidoyl-L-glutamate (transferase route): step 1/1.</text>
</comment>
<dbReference type="InterPro" id="IPR013802">
    <property type="entry name" value="Formiminotransferase_C"/>
</dbReference>
<dbReference type="GO" id="GO:0005542">
    <property type="term" value="F:folic acid binding"/>
    <property type="evidence" value="ECO:0007669"/>
    <property type="project" value="UniProtKB-KW"/>
</dbReference>
<evidence type="ECO:0000259" key="9">
    <source>
        <dbReference type="SMART" id="SM01222"/>
    </source>
</evidence>
<evidence type="ECO:0000256" key="7">
    <source>
        <dbReference type="ARBA" id="ARBA00022954"/>
    </source>
</evidence>
<protein>
    <recommendedName>
        <fullName evidence="3">glutamate formimidoyltransferase</fullName>
        <ecNumber evidence="3">2.1.2.5</ecNumber>
    </recommendedName>
</protein>
<keyword evidence="11" id="KW-1185">Reference proteome</keyword>
<proteinExistence type="predicted"/>
<evidence type="ECO:0000313" key="11">
    <source>
        <dbReference type="Proteomes" id="UP000648801"/>
    </source>
</evidence>
<dbReference type="Gene3D" id="3.30.70.670">
    <property type="entry name" value="Formiminotransferase, C-terminal subdomain"/>
    <property type="match status" value="1"/>
</dbReference>
<evidence type="ECO:0000256" key="6">
    <source>
        <dbReference type="ARBA" id="ARBA00022808"/>
    </source>
</evidence>
<dbReference type="GO" id="GO:0005737">
    <property type="term" value="C:cytoplasm"/>
    <property type="evidence" value="ECO:0007669"/>
    <property type="project" value="UniProtKB-SubCell"/>
</dbReference>
<dbReference type="PANTHER" id="PTHR12234:SF8">
    <property type="entry name" value="FORMIMINOTRANSFERASE-CYCLODEAMINASE"/>
    <property type="match status" value="1"/>
</dbReference>
<dbReference type="EC" id="2.1.2.5" evidence="3"/>
<keyword evidence="4" id="KW-0963">Cytoplasm</keyword>
<dbReference type="NCBIfam" id="TIGR02024">
    <property type="entry name" value="FtcD"/>
    <property type="match status" value="1"/>
</dbReference>
<dbReference type="InterPro" id="IPR051623">
    <property type="entry name" value="FTCD"/>
</dbReference>
<dbReference type="GO" id="GO:0006547">
    <property type="term" value="P:L-histidine metabolic process"/>
    <property type="evidence" value="ECO:0007669"/>
    <property type="project" value="UniProtKB-KW"/>
</dbReference>
<dbReference type="InterPro" id="IPR037070">
    <property type="entry name" value="Formiminotransferase_C_sf"/>
</dbReference>
<evidence type="ECO:0000256" key="5">
    <source>
        <dbReference type="ARBA" id="ARBA00022679"/>
    </source>
</evidence>
<dbReference type="Gene3D" id="3.30.990.10">
    <property type="entry name" value="Formiminotransferase, N-terminal subdomain"/>
    <property type="match status" value="1"/>
</dbReference>
<dbReference type="InterPro" id="IPR022384">
    <property type="entry name" value="FormiminoTrfase_cat_dom_sf"/>
</dbReference>
<comment type="caution">
    <text evidence="10">The sequence shown here is derived from an EMBL/GenBank/DDBJ whole genome shotgun (WGS) entry which is preliminary data.</text>
</comment>